<keyword evidence="2" id="KW-1185">Reference proteome</keyword>
<accession>A0ABQ5KCI2</accession>
<name>A0ABQ5KCI2_9EUKA</name>
<evidence type="ECO:0000313" key="2">
    <source>
        <dbReference type="Proteomes" id="UP001057375"/>
    </source>
</evidence>
<sequence>VKRIESLRPELEKIADFLQQHDMEAKARFNSLKSSLADAAPAKTVELARLIDKFDFGKAHQILEQLFEQCDPKE</sequence>
<comment type="caution">
    <text evidence="1">The sequence shown here is derived from an EMBL/GenBank/DDBJ whole genome shotgun (WGS) entry which is preliminary data.</text>
</comment>
<gene>
    <name evidence="1" type="ORF">ADUPG1_005432</name>
</gene>
<evidence type="ECO:0000313" key="1">
    <source>
        <dbReference type="EMBL" id="GKT30197.1"/>
    </source>
</evidence>
<feature type="non-terminal residue" evidence="1">
    <location>
        <position position="1"/>
    </location>
</feature>
<dbReference type="EMBL" id="BQXS01008663">
    <property type="protein sequence ID" value="GKT30197.1"/>
    <property type="molecule type" value="Genomic_DNA"/>
</dbReference>
<proteinExistence type="predicted"/>
<protein>
    <submittedName>
        <fullName evidence="1">Uncharacterized protein</fullName>
    </submittedName>
</protein>
<dbReference type="Proteomes" id="UP001057375">
    <property type="component" value="Unassembled WGS sequence"/>
</dbReference>
<reference evidence="1" key="1">
    <citation type="submission" date="2022-03" db="EMBL/GenBank/DDBJ databases">
        <title>Draft genome sequence of Aduncisulcus paluster, a free-living microaerophilic Fornicata.</title>
        <authorList>
            <person name="Yuyama I."/>
            <person name="Kume K."/>
            <person name="Tamura T."/>
            <person name="Inagaki Y."/>
            <person name="Hashimoto T."/>
        </authorList>
    </citation>
    <scope>NUCLEOTIDE SEQUENCE</scope>
    <source>
        <strain evidence="1">NY0171</strain>
    </source>
</reference>
<organism evidence="1 2">
    <name type="scientific">Aduncisulcus paluster</name>
    <dbReference type="NCBI Taxonomy" id="2918883"/>
    <lineage>
        <taxon>Eukaryota</taxon>
        <taxon>Metamonada</taxon>
        <taxon>Carpediemonas-like organisms</taxon>
        <taxon>Aduncisulcus</taxon>
    </lineage>
</organism>